<organism evidence="1 2">
    <name type="scientific">Bacillus thuringiensis</name>
    <dbReference type="NCBI Taxonomy" id="1428"/>
    <lineage>
        <taxon>Bacteria</taxon>
        <taxon>Bacillati</taxon>
        <taxon>Bacillota</taxon>
        <taxon>Bacilli</taxon>
        <taxon>Bacillales</taxon>
        <taxon>Bacillaceae</taxon>
        <taxon>Bacillus</taxon>
        <taxon>Bacillus cereus group</taxon>
    </lineage>
</organism>
<protein>
    <submittedName>
        <fullName evidence="1">Uncharacterized protein</fullName>
    </submittedName>
</protein>
<dbReference type="Proteomes" id="UP000195991">
    <property type="component" value="Unassembled WGS sequence"/>
</dbReference>
<evidence type="ECO:0000313" key="2">
    <source>
        <dbReference type="Proteomes" id="UP000195991"/>
    </source>
</evidence>
<accession>A0A1C4E8X4</accession>
<dbReference type="EMBL" id="FMBI01000031">
    <property type="protein sequence ID" value="SCC40096.1"/>
    <property type="molecule type" value="Genomic_DNA"/>
</dbReference>
<dbReference type="AlphaFoldDB" id="A0A1C4E8X4"/>
<dbReference type="RefSeq" id="WP_087983612.1">
    <property type="nucleotide sequence ID" value="NZ_FMBI01000031.1"/>
</dbReference>
<proteinExistence type="predicted"/>
<sequence length="102" mass="11439">MLKKGDKVVMHTCGEAGHYNGKIWTCKTDQYKASSGSQVVFLEGFSGYFLAEYLQIVHLENVEKEIKPTECYRCDGKGVGLDWGAMTFWECDVCKGTGELEN</sequence>
<dbReference type="InterPro" id="IPR036410">
    <property type="entry name" value="HSP_DnaJ_Cys-rich_dom_sf"/>
</dbReference>
<dbReference type="SUPFAM" id="SSF57938">
    <property type="entry name" value="DnaJ/Hsp40 cysteine-rich domain"/>
    <property type="match status" value="1"/>
</dbReference>
<evidence type="ECO:0000313" key="1">
    <source>
        <dbReference type="EMBL" id="SCC40096.1"/>
    </source>
</evidence>
<gene>
    <name evidence="1" type="ORF">BTT61001_02981</name>
</gene>
<name>A0A1C4E8X4_BACTU</name>
<reference evidence="1 2" key="1">
    <citation type="submission" date="2016-08" db="EMBL/GenBank/DDBJ databases">
        <authorList>
            <person name="Seilhamer J.J."/>
        </authorList>
    </citation>
    <scope>NUCLEOTIDE SEQUENCE [LARGE SCALE GENOMIC DNA]</scope>
    <source>
        <strain evidence="1 2">IEBC_T61001</strain>
    </source>
</reference>